<evidence type="ECO:0000313" key="7">
    <source>
        <dbReference type="EMBL" id="MYD91701.1"/>
    </source>
</evidence>
<comment type="similarity">
    <text evidence="2">Belongs to the ABC transporter superfamily.</text>
</comment>
<evidence type="ECO:0000256" key="5">
    <source>
        <dbReference type="ARBA" id="ARBA00023136"/>
    </source>
</evidence>
<evidence type="ECO:0000256" key="2">
    <source>
        <dbReference type="ARBA" id="ARBA00005417"/>
    </source>
</evidence>
<dbReference type="GO" id="GO:0016887">
    <property type="term" value="F:ATP hydrolysis activity"/>
    <property type="evidence" value="ECO:0007669"/>
    <property type="project" value="InterPro"/>
</dbReference>
<name>A0A6B1DWH3_9CHLR</name>
<reference evidence="7" key="1">
    <citation type="submission" date="2019-09" db="EMBL/GenBank/DDBJ databases">
        <title>Characterisation of the sponge microbiome using genome-centric metagenomics.</title>
        <authorList>
            <person name="Engelberts J.P."/>
            <person name="Robbins S.J."/>
            <person name="De Goeij J.M."/>
            <person name="Aranda M."/>
            <person name="Bell S.C."/>
            <person name="Webster N.S."/>
        </authorList>
    </citation>
    <scope>NUCLEOTIDE SEQUENCE</scope>
    <source>
        <strain evidence="7">SB0662_bin_9</strain>
    </source>
</reference>
<protein>
    <submittedName>
        <fullName evidence="7">ABC transporter ATP-binding protein</fullName>
    </submittedName>
</protein>
<dbReference type="SUPFAM" id="SSF52540">
    <property type="entry name" value="P-loop containing nucleoside triphosphate hydrolases"/>
    <property type="match status" value="1"/>
</dbReference>
<dbReference type="EMBL" id="VXPY01000108">
    <property type="protein sequence ID" value="MYD91701.1"/>
    <property type="molecule type" value="Genomic_DNA"/>
</dbReference>
<comment type="subcellular location">
    <subcellularLocation>
        <location evidence="1">Membrane</location>
    </subcellularLocation>
</comment>
<keyword evidence="7" id="KW-0067">ATP-binding</keyword>
<organism evidence="7">
    <name type="scientific">Caldilineaceae bacterium SB0662_bin_9</name>
    <dbReference type="NCBI Taxonomy" id="2605258"/>
    <lineage>
        <taxon>Bacteria</taxon>
        <taxon>Bacillati</taxon>
        <taxon>Chloroflexota</taxon>
        <taxon>Caldilineae</taxon>
        <taxon>Caldilineales</taxon>
        <taxon>Caldilineaceae</taxon>
    </lineage>
</organism>
<keyword evidence="7" id="KW-0547">Nucleotide-binding</keyword>
<comment type="caution">
    <text evidence="7">The sequence shown here is derived from an EMBL/GenBank/DDBJ whole genome shotgun (WGS) entry which is preliminary data.</text>
</comment>
<keyword evidence="3" id="KW-0813">Transport</keyword>
<dbReference type="GO" id="GO:0005524">
    <property type="term" value="F:ATP binding"/>
    <property type="evidence" value="ECO:0007669"/>
    <property type="project" value="UniProtKB-KW"/>
</dbReference>
<feature type="domain" description="ABC transporter" evidence="6">
    <location>
        <begin position="2"/>
        <end position="90"/>
    </location>
</feature>
<dbReference type="PANTHER" id="PTHR43297">
    <property type="entry name" value="OLIGOPEPTIDE TRANSPORT ATP-BINDING PROTEIN APPD"/>
    <property type="match status" value="1"/>
</dbReference>
<dbReference type="InterPro" id="IPR050388">
    <property type="entry name" value="ABC_Ni/Peptide_Import"/>
</dbReference>
<keyword evidence="4" id="KW-1003">Cell membrane</keyword>
<dbReference type="InterPro" id="IPR003439">
    <property type="entry name" value="ABC_transporter-like_ATP-bd"/>
</dbReference>
<dbReference type="GO" id="GO:0016020">
    <property type="term" value="C:membrane"/>
    <property type="evidence" value="ECO:0007669"/>
    <property type="project" value="UniProtKB-SubCell"/>
</dbReference>
<evidence type="ECO:0000256" key="3">
    <source>
        <dbReference type="ARBA" id="ARBA00022448"/>
    </source>
</evidence>
<dbReference type="Pfam" id="PF00005">
    <property type="entry name" value="ABC_tran"/>
    <property type="match status" value="1"/>
</dbReference>
<evidence type="ECO:0000256" key="4">
    <source>
        <dbReference type="ARBA" id="ARBA00022475"/>
    </source>
</evidence>
<evidence type="ECO:0000256" key="1">
    <source>
        <dbReference type="ARBA" id="ARBA00004370"/>
    </source>
</evidence>
<dbReference type="Gene3D" id="3.40.50.300">
    <property type="entry name" value="P-loop containing nucleotide triphosphate hydrolases"/>
    <property type="match status" value="1"/>
</dbReference>
<keyword evidence="5" id="KW-0472">Membrane</keyword>
<sequence length="98" mass="10990">MVFQEPMTSLSPVHSIGNQIRETLFLYRTRDRKEADKIAVDMLARVGITNPKQRINEDPHQLSGGMHQRVIIAIVLACQPRLLIADEPTTALDVTVQA</sequence>
<proteinExistence type="inferred from homology"/>
<dbReference type="PANTHER" id="PTHR43297:SF2">
    <property type="entry name" value="DIPEPTIDE TRANSPORT ATP-BINDING PROTEIN DPPD"/>
    <property type="match status" value="1"/>
</dbReference>
<gene>
    <name evidence="7" type="ORF">F4Y08_15440</name>
</gene>
<dbReference type="InterPro" id="IPR027417">
    <property type="entry name" value="P-loop_NTPase"/>
</dbReference>
<dbReference type="AlphaFoldDB" id="A0A6B1DWH3"/>
<evidence type="ECO:0000259" key="6">
    <source>
        <dbReference type="Pfam" id="PF00005"/>
    </source>
</evidence>
<accession>A0A6B1DWH3</accession>